<dbReference type="EMBL" id="CP076133">
    <property type="protein sequence ID" value="QWG04851.1"/>
    <property type="molecule type" value="Genomic_DNA"/>
</dbReference>
<feature type="transmembrane region" description="Helical" evidence="1">
    <location>
        <begin position="12"/>
        <end position="29"/>
    </location>
</feature>
<organism evidence="2 3">
    <name type="scientific">Flammeovirga yaeyamensis</name>
    <dbReference type="NCBI Taxonomy" id="367791"/>
    <lineage>
        <taxon>Bacteria</taxon>
        <taxon>Pseudomonadati</taxon>
        <taxon>Bacteroidota</taxon>
        <taxon>Cytophagia</taxon>
        <taxon>Cytophagales</taxon>
        <taxon>Flammeovirgaceae</taxon>
        <taxon>Flammeovirga</taxon>
    </lineage>
</organism>
<evidence type="ECO:0000256" key="1">
    <source>
        <dbReference type="SAM" id="Phobius"/>
    </source>
</evidence>
<keyword evidence="1" id="KW-0812">Transmembrane</keyword>
<dbReference type="KEGG" id="fya:KMW28_20725"/>
<dbReference type="Proteomes" id="UP000678679">
    <property type="component" value="Chromosome 2"/>
</dbReference>
<reference evidence="2 3" key="1">
    <citation type="submission" date="2021-05" db="EMBL/GenBank/DDBJ databases">
        <title>Comparative genomic studies on the polysaccharide-degrading batcterial strains of the Flammeovirga genus.</title>
        <authorList>
            <person name="Zewei F."/>
            <person name="Zheng Z."/>
            <person name="Yu L."/>
            <person name="Ruyue G."/>
            <person name="Yanhong M."/>
            <person name="Yuanyuan C."/>
            <person name="Jingyan G."/>
            <person name="Wenjun H."/>
        </authorList>
    </citation>
    <scope>NUCLEOTIDE SEQUENCE [LARGE SCALE GENOMIC DNA]</scope>
    <source>
        <strain evidence="2 3">NBRC:100898</strain>
    </source>
</reference>
<sequence>MNLTKHLLKPLSYIGLAITLVPCILVFLGEMEVEIYKQTILFGSLLWMFTAPWWINKS</sequence>
<name>A0AAX1ND29_9BACT</name>
<protein>
    <submittedName>
        <fullName evidence="2">Uncharacterized protein</fullName>
    </submittedName>
</protein>
<evidence type="ECO:0000313" key="2">
    <source>
        <dbReference type="EMBL" id="QWG04851.1"/>
    </source>
</evidence>
<evidence type="ECO:0000313" key="3">
    <source>
        <dbReference type="Proteomes" id="UP000678679"/>
    </source>
</evidence>
<feature type="transmembrane region" description="Helical" evidence="1">
    <location>
        <begin position="35"/>
        <end position="55"/>
    </location>
</feature>
<proteinExistence type="predicted"/>
<keyword evidence="3" id="KW-1185">Reference proteome</keyword>
<keyword evidence="1" id="KW-1133">Transmembrane helix</keyword>
<accession>A0AAX1ND29</accession>
<dbReference type="RefSeq" id="WP_169662449.1">
    <property type="nucleotide sequence ID" value="NZ_CP076133.1"/>
</dbReference>
<gene>
    <name evidence="2" type="ORF">KMW28_20725</name>
</gene>
<keyword evidence="1" id="KW-0472">Membrane</keyword>
<dbReference type="AlphaFoldDB" id="A0AAX1ND29"/>